<dbReference type="Gene3D" id="1.10.10.10">
    <property type="entry name" value="Winged helix-like DNA-binding domain superfamily/Winged helix DNA-binding domain"/>
    <property type="match status" value="1"/>
</dbReference>
<dbReference type="InterPro" id="IPR036388">
    <property type="entry name" value="WH-like_DNA-bd_sf"/>
</dbReference>
<dbReference type="Proteomes" id="UP000217005">
    <property type="component" value="Unassembled WGS sequence"/>
</dbReference>
<dbReference type="PROSITE" id="PS50931">
    <property type="entry name" value="HTH_LYSR"/>
    <property type="match status" value="1"/>
</dbReference>
<keyword evidence="2" id="KW-0805">Transcription regulation</keyword>
<dbReference type="SUPFAM" id="SSF46785">
    <property type="entry name" value="Winged helix' DNA-binding domain"/>
    <property type="match status" value="1"/>
</dbReference>
<dbReference type="SUPFAM" id="SSF53850">
    <property type="entry name" value="Periplasmic binding protein-like II"/>
    <property type="match status" value="1"/>
</dbReference>
<evidence type="ECO:0000256" key="2">
    <source>
        <dbReference type="ARBA" id="ARBA00023015"/>
    </source>
</evidence>
<evidence type="ECO:0000256" key="4">
    <source>
        <dbReference type="ARBA" id="ARBA00023163"/>
    </source>
</evidence>
<accession>A0A261RXF0</accession>
<dbReference type="OrthoDB" id="9157176at2"/>
<feature type="domain" description="HTH lysR-type" evidence="5">
    <location>
        <begin position="1"/>
        <end position="58"/>
    </location>
</feature>
<dbReference type="PRINTS" id="PR00039">
    <property type="entry name" value="HTHLYSR"/>
</dbReference>
<keyword evidence="4" id="KW-0804">Transcription</keyword>
<dbReference type="InterPro" id="IPR005119">
    <property type="entry name" value="LysR_subst-bd"/>
</dbReference>
<evidence type="ECO:0000313" key="6">
    <source>
        <dbReference type="EMBL" id="OZI28943.1"/>
    </source>
</evidence>
<dbReference type="GO" id="GO:0003700">
    <property type="term" value="F:DNA-binding transcription factor activity"/>
    <property type="evidence" value="ECO:0007669"/>
    <property type="project" value="InterPro"/>
</dbReference>
<dbReference type="InterPro" id="IPR036390">
    <property type="entry name" value="WH_DNA-bd_sf"/>
</dbReference>
<evidence type="ECO:0000259" key="5">
    <source>
        <dbReference type="PROSITE" id="PS50931"/>
    </source>
</evidence>
<dbReference type="PANTHER" id="PTHR30346">
    <property type="entry name" value="TRANSCRIPTIONAL DUAL REGULATOR HCAR-RELATED"/>
    <property type="match status" value="1"/>
</dbReference>
<dbReference type="RefSeq" id="WP_094828869.1">
    <property type="nucleotide sequence ID" value="NZ_NEVL01000006.1"/>
</dbReference>
<evidence type="ECO:0000313" key="7">
    <source>
        <dbReference type="Proteomes" id="UP000217005"/>
    </source>
</evidence>
<dbReference type="EMBL" id="NEVL01000006">
    <property type="protein sequence ID" value="OZI28943.1"/>
    <property type="molecule type" value="Genomic_DNA"/>
</dbReference>
<organism evidence="6 7">
    <name type="scientific">Bordetella genomosp. 1</name>
    <dbReference type="NCBI Taxonomy" id="1395607"/>
    <lineage>
        <taxon>Bacteria</taxon>
        <taxon>Pseudomonadati</taxon>
        <taxon>Pseudomonadota</taxon>
        <taxon>Betaproteobacteria</taxon>
        <taxon>Burkholderiales</taxon>
        <taxon>Alcaligenaceae</taxon>
        <taxon>Bordetella</taxon>
    </lineage>
</organism>
<comment type="similarity">
    <text evidence="1">Belongs to the LysR transcriptional regulatory family.</text>
</comment>
<dbReference type="PANTHER" id="PTHR30346:SF30">
    <property type="entry name" value="SMALL NEUTRAL PROTEASE REGULATORY PROTEIN"/>
    <property type="match status" value="1"/>
</dbReference>
<keyword evidence="3" id="KW-0238">DNA-binding</keyword>
<evidence type="ECO:0000256" key="3">
    <source>
        <dbReference type="ARBA" id="ARBA00023125"/>
    </source>
</evidence>
<dbReference type="Pfam" id="PF00126">
    <property type="entry name" value="HTH_1"/>
    <property type="match status" value="1"/>
</dbReference>
<dbReference type="Gene3D" id="3.40.190.10">
    <property type="entry name" value="Periplasmic binding protein-like II"/>
    <property type="match status" value="2"/>
</dbReference>
<protein>
    <submittedName>
        <fullName evidence="6">LysR family transcriptional regulator</fullName>
    </submittedName>
</protein>
<name>A0A261RXF0_9BORD</name>
<dbReference type="InterPro" id="IPR000847">
    <property type="entry name" value="LysR_HTH_N"/>
</dbReference>
<dbReference type="GO" id="GO:0003677">
    <property type="term" value="F:DNA binding"/>
    <property type="evidence" value="ECO:0007669"/>
    <property type="project" value="UniProtKB-KW"/>
</dbReference>
<dbReference type="Pfam" id="PF03466">
    <property type="entry name" value="LysR_substrate"/>
    <property type="match status" value="1"/>
</dbReference>
<comment type="caution">
    <text evidence="6">The sequence shown here is derived from an EMBL/GenBank/DDBJ whole genome shotgun (WGS) entry which is preliminary data.</text>
</comment>
<reference evidence="6 7" key="1">
    <citation type="submission" date="2017-05" db="EMBL/GenBank/DDBJ databases">
        <title>Complete and WGS of Bordetella genogroups.</title>
        <authorList>
            <person name="Spilker T."/>
            <person name="LiPuma J."/>
        </authorList>
    </citation>
    <scope>NUCLEOTIDE SEQUENCE [LARGE SCALE GENOMIC DNA]</scope>
    <source>
        <strain evidence="6 7">AU17610</strain>
    </source>
</reference>
<gene>
    <name evidence="6" type="ORF">CEG14_23765</name>
</gene>
<evidence type="ECO:0000256" key="1">
    <source>
        <dbReference type="ARBA" id="ARBA00009437"/>
    </source>
</evidence>
<sequence length="311" mass="33715">MELRHLRYFLAVAEAGHMTRAAQGLGLQQPPLSMQIRALEHELGCVLFERLPRGVALTAAGQRLVPLARRLVGDAGQLIDTMRRVGAGMAGELALAFTSSASAHALTATLLRALRQSHPGLHTAVREHNAAEIMEQVRAGQLDAGLLRRTVQAEDGLRCDVLLEEEMLLALPLDHPLARRYDADAPRSRLPTLALGELAQESFILVRRPGAPGMYGDLLERLTQLGLRVRIAAEVERMMTNLNLVAAGAGVSVVPASMRGKDSGGVAYFRMRARERLTAPMTLVYRPQPGNPPLDVLVALAHRLGAERARG</sequence>
<proteinExistence type="inferred from homology"/>
<dbReference type="GO" id="GO:0032993">
    <property type="term" value="C:protein-DNA complex"/>
    <property type="evidence" value="ECO:0007669"/>
    <property type="project" value="TreeGrafter"/>
</dbReference>
<dbReference type="AlphaFoldDB" id="A0A261RXF0"/>
<dbReference type="FunFam" id="1.10.10.10:FF:000001">
    <property type="entry name" value="LysR family transcriptional regulator"/>
    <property type="match status" value="1"/>
</dbReference>